<evidence type="ECO:0000313" key="1">
    <source>
        <dbReference type="EMBL" id="OGM11223.1"/>
    </source>
</evidence>
<name>A0A1F7X8F8_9BACT</name>
<reference evidence="1 2" key="1">
    <citation type="journal article" date="2016" name="Nat. Commun.">
        <title>Thousands of microbial genomes shed light on interconnected biogeochemical processes in an aquifer system.</title>
        <authorList>
            <person name="Anantharaman K."/>
            <person name="Brown C.T."/>
            <person name="Hug L.A."/>
            <person name="Sharon I."/>
            <person name="Castelle C.J."/>
            <person name="Probst A.J."/>
            <person name="Thomas B.C."/>
            <person name="Singh A."/>
            <person name="Wilkins M.J."/>
            <person name="Karaoz U."/>
            <person name="Brodie E.L."/>
            <person name="Williams K.H."/>
            <person name="Hubbard S.S."/>
            <person name="Banfield J.F."/>
        </authorList>
    </citation>
    <scope>NUCLEOTIDE SEQUENCE [LARGE SCALE GENOMIC DNA]</scope>
</reference>
<dbReference type="AlphaFoldDB" id="A0A1F7X8F8"/>
<sequence>MPGKRQLIWERGIDITEGDKEYPLTLKLFKSRLVIEDNEGNKVAIDKRDNWIKIERWGNVEWHREKS</sequence>
<evidence type="ECO:0000313" key="2">
    <source>
        <dbReference type="Proteomes" id="UP000177053"/>
    </source>
</evidence>
<accession>A0A1F7X8F8</accession>
<gene>
    <name evidence="1" type="ORF">A2Z22_00700</name>
</gene>
<dbReference type="EMBL" id="MGFS01000023">
    <property type="protein sequence ID" value="OGM11223.1"/>
    <property type="molecule type" value="Genomic_DNA"/>
</dbReference>
<proteinExistence type="predicted"/>
<comment type="caution">
    <text evidence="1">The sequence shown here is derived from an EMBL/GenBank/DDBJ whole genome shotgun (WGS) entry which is preliminary data.</text>
</comment>
<organism evidence="1 2">
    <name type="scientific">Candidatus Woesebacteria bacterium RBG_16_34_12</name>
    <dbReference type="NCBI Taxonomy" id="1802480"/>
    <lineage>
        <taxon>Bacteria</taxon>
        <taxon>Candidatus Woeseibacteriota</taxon>
    </lineage>
</organism>
<dbReference type="Proteomes" id="UP000177053">
    <property type="component" value="Unassembled WGS sequence"/>
</dbReference>
<protein>
    <submittedName>
        <fullName evidence="1">Uncharacterized protein</fullName>
    </submittedName>
</protein>